<sequence>MTEAPGRTKTGRETTTITARLWRSLTEQLTEAEASGLPERSGRFGWRGIQWPSVCGVESGEEQRIGAALVRTACRWGYPLNGNDSGTRQWPEVTGVHRTATRVLPSIPRTTAGIKAPQQIIIKRGNRSWHTRVGHGKPNGSEARGRTMFRPHSLGFKTAPPQAHKNIPDHDQQRGGWGPLSSHINICSWYVNGIESIYQDPEAQEYDIILLQETWSLDLTAMSGYTAFPIPARVQANMDKQREAWQP</sequence>
<dbReference type="AlphaFoldDB" id="A0AAV7VWA7"/>
<reference evidence="1" key="1">
    <citation type="journal article" date="2022" name="bioRxiv">
        <title>Sequencing and chromosome-scale assembly of the giantPleurodeles waltlgenome.</title>
        <authorList>
            <person name="Brown T."/>
            <person name="Elewa A."/>
            <person name="Iarovenko S."/>
            <person name="Subramanian E."/>
            <person name="Araus A.J."/>
            <person name="Petzold A."/>
            <person name="Susuki M."/>
            <person name="Suzuki K.-i.T."/>
            <person name="Hayashi T."/>
            <person name="Toyoda A."/>
            <person name="Oliveira C."/>
            <person name="Osipova E."/>
            <person name="Leigh N.D."/>
            <person name="Simon A."/>
            <person name="Yun M.H."/>
        </authorList>
    </citation>
    <scope>NUCLEOTIDE SEQUENCE</scope>
    <source>
        <strain evidence="1">20211129_DDA</strain>
        <tissue evidence="1">Liver</tissue>
    </source>
</reference>
<protein>
    <submittedName>
        <fullName evidence="1">Uncharacterized protein</fullName>
    </submittedName>
</protein>
<organism evidence="1 2">
    <name type="scientific">Pleurodeles waltl</name>
    <name type="common">Iberian ribbed newt</name>
    <dbReference type="NCBI Taxonomy" id="8319"/>
    <lineage>
        <taxon>Eukaryota</taxon>
        <taxon>Metazoa</taxon>
        <taxon>Chordata</taxon>
        <taxon>Craniata</taxon>
        <taxon>Vertebrata</taxon>
        <taxon>Euteleostomi</taxon>
        <taxon>Amphibia</taxon>
        <taxon>Batrachia</taxon>
        <taxon>Caudata</taxon>
        <taxon>Salamandroidea</taxon>
        <taxon>Salamandridae</taxon>
        <taxon>Pleurodelinae</taxon>
        <taxon>Pleurodeles</taxon>
    </lineage>
</organism>
<dbReference type="Proteomes" id="UP001066276">
    <property type="component" value="Chromosome 1_2"/>
</dbReference>
<evidence type="ECO:0000313" key="1">
    <source>
        <dbReference type="EMBL" id="KAJ1204611.1"/>
    </source>
</evidence>
<accession>A0AAV7VWA7</accession>
<gene>
    <name evidence="1" type="ORF">NDU88_000056</name>
</gene>
<comment type="caution">
    <text evidence="1">The sequence shown here is derived from an EMBL/GenBank/DDBJ whole genome shotgun (WGS) entry which is preliminary data.</text>
</comment>
<dbReference type="EMBL" id="JANPWB010000002">
    <property type="protein sequence ID" value="KAJ1204611.1"/>
    <property type="molecule type" value="Genomic_DNA"/>
</dbReference>
<proteinExistence type="predicted"/>
<name>A0AAV7VWA7_PLEWA</name>
<evidence type="ECO:0000313" key="2">
    <source>
        <dbReference type="Proteomes" id="UP001066276"/>
    </source>
</evidence>
<keyword evidence="2" id="KW-1185">Reference proteome</keyword>